<name>A0A2S3ZLD0_9MICO</name>
<gene>
    <name evidence="1" type="ORF">C3B59_05905</name>
</gene>
<dbReference type="Proteomes" id="UP000237104">
    <property type="component" value="Unassembled WGS sequence"/>
</dbReference>
<evidence type="ECO:0000313" key="2">
    <source>
        <dbReference type="Proteomes" id="UP000237104"/>
    </source>
</evidence>
<sequence length="157" mass="16804">MESRYAEQITNMATGSAAAGCQIDVRVMQTITLALNTLKSVGVSDLNRQCTCSLLGAGEESSHWVKSGGLAVDFDSLSGNALDGSTPDNMALFALLSTVAPDGTRIGQAQCRNGETWPNLSQIDDGCNHQHIDCSFTDSPLNFISEPEKEYSYVGRH</sequence>
<protein>
    <submittedName>
        <fullName evidence="1">Uncharacterized protein</fullName>
    </submittedName>
</protein>
<dbReference type="PROSITE" id="PS51257">
    <property type="entry name" value="PROKAR_LIPOPROTEIN"/>
    <property type="match status" value="1"/>
</dbReference>
<accession>A0A2S3ZLD0</accession>
<proteinExistence type="predicted"/>
<comment type="caution">
    <text evidence="1">The sequence shown here is derived from an EMBL/GenBank/DDBJ whole genome shotgun (WGS) entry which is preliminary data.</text>
</comment>
<evidence type="ECO:0000313" key="1">
    <source>
        <dbReference type="EMBL" id="POH69171.1"/>
    </source>
</evidence>
<organism evidence="1 2">
    <name type="scientific">Cryobacterium zongtaii</name>
    <dbReference type="NCBI Taxonomy" id="1259217"/>
    <lineage>
        <taxon>Bacteria</taxon>
        <taxon>Bacillati</taxon>
        <taxon>Actinomycetota</taxon>
        <taxon>Actinomycetes</taxon>
        <taxon>Micrococcales</taxon>
        <taxon>Microbacteriaceae</taxon>
        <taxon>Cryobacterium</taxon>
    </lineage>
</organism>
<reference evidence="1 2" key="1">
    <citation type="submission" date="2018-01" db="EMBL/GenBank/DDBJ databases">
        <title>Cryobacterium sp. nov., from glaciers in China.</title>
        <authorList>
            <person name="Liu Q."/>
            <person name="Xin Y.-H."/>
        </authorList>
    </citation>
    <scope>NUCLEOTIDE SEQUENCE [LARGE SCALE GENOMIC DNA]</scope>
    <source>
        <strain evidence="1 2">TMB1-8</strain>
    </source>
</reference>
<dbReference type="EMBL" id="PPXF01000023">
    <property type="protein sequence ID" value="POH69171.1"/>
    <property type="molecule type" value="Genomic_DNA"/>
</dbReference>
<dbReference type="AlphaFoldDB" id="A0A2S3ZLD0"/>